<proteinExistence type="predicted"/>
<dbReference type="EMBL" id="BMIY01000014">
    <property type="protein sequence ID" value="GFZ83037.1"/>
    <property type="molecule type" value="Genomic_DNA"/>
</dbReference>
<reference evidence="4" key="2">
    <citation type="submission" date="2020-09" db="EMBL/GenBank/DDBJ databases">
        <authorList>
            <person name="Sun Q."/>
            <person name="Zhou Y."/>
        </authorList>
    </citation>
    <scope>NUCLEOTIDE SEQUENCE</scope>
    <source>
        <strain evidence="4">CGMCC 1.15425</strain>
    </source>
</reference>
<evidence type="ECO:0000256" key="2">
    <source>
        <dbReference type="PROSITE-ProRule" id="PRU00703"/>
    </source>
</evidence>
<keyword evidence="1" id="KW-0677">Repeat</keyword>
<dbReference type="Proteomes" id="UP000627715">
    <property type="component" value="Unassembled WGS sequence"/>
</dbReference>
<dbReference type="InterPro" id="IPR046342">
    <property type="entry name" value="CBS_dom_sf"/>
</dbReference>
<dbReference type="RefSeq" id="WP_068893813.1">
    <property type="nucleotide sequence ID" value="NZ_BMIY01000014.1"/>
</dbReference>
<feature type="domain" description="CBS" evidence="3">
    <location>
        <begin position="78"/>
        <end position="135"/>
    </location>
</feature>
<dbReference type="InterPro" id="IPR051462">
    <property type="entry name" value="CBS_domain-containing"/>
</dbReference>
<name>A0A916QN98_9GAMM</name>
<dbReference type="CDD" id="cd04629">
    <property type="entry name" value="CBS_pair_bac"/>
    <property type="match status" value="1"/>
</dbReference>
<organism evidence="4 5">
    <name type="scientific">Pseudohongiella nitratireducens</name>
    <dbReference type="NCBI Taxonomy" id="1768907"/>
    <lineage>
        <taxon>Bacteria</taxon>
        <taxon>Pseudomonadati</taxon>
        <taxon>Pseudomonadota</taxon>
        <taxon>Gammaproteobacteria</taxon>
        <taxon>Pseudomonadales</taxon>
        <taxon>Pseudohongiellaceae</taxon>
        <taxon>Pseudohongiella</taxon>
    </lineage>
</organism>
<sequence>MLRSVDLKDYMLTKPVVISANAHLFEAIDLIVKNRVSGLCVVDEKGHLQGILSELDCMRGILNATYHQDSAGEVAKYMVTEHINCARPGDDIVNIAQDMLSKGQRRRPVIDENGKLVGQITCRRILAAVKSFNATAVPA</sequence>
<dbReference type="InterPro" id="IPR044729">
    <property type="entry name" value="CBS_bac"/>
</dbReference>
<dbReference type="AlphaFoldDB" id="A0A916QN98"/>
<feature type="domain" description="CBS" evidence="3">
    <location>
        <begin position="11"/>
        <end position="70"/>
    </location>
</feature>
<gene>
    <name evidence="4" type="ORF">GCM10011403_28220</name>
</gene>
<reference evidence="4" key="1">
    <citation type="journal article" date="2014" name="Int. J. Syst. Evol. Microbiol.">
        <title>Complete genome sequence of Corynebacterium casei LMG S-19264T (=DSM 44701T), isolated from a smear-ripened cheese.</title>
        <authorList>
            <consortium name="US DOE Joint Genome Institute (JGI-PGF)"/>
            <person name="Walter F."/>
            <person name="Albersmeier A."/>
            <person name="Kalinowski J."/>
            <person name="Ruckert C."/>
        </authorList>
    </citation>
    <scope>NUCLEOTIDE SEQUENCE</scope>
    <source>
        <strain evidence="4">CGMCC 1.15425</strain>
    </source>
</reference>
<dbReference type="SMART" id="SM00116">
    <property type="entry name" value="CBS"/>
    <property type="match status" value="2"/>
</dbReference>
<comment type="caution">
    <text evidence="4">The sequence shown here is derived from an EMBL/GenBank/DDBJ whole genome shotgun (WGS) entry which is preliminary data.</text>
</comment>
<dbReference type="SUPFAM" id="SSF54631">
    <property type="entry name" value="CBS-domain pair"/>
    <property type="match status" value="1"/>
</dbReference>
<dbReference type="Pfam" id="PF00571">
    <property type="entry name" value="CBS"/>
    <property type="match status" value="2"/>
</dbReference>
<dbReference type="PANTHER" id="PTHR48108">
    <property type="entry name" value="CBS DOMAIN-CONTAINING PROTEIN CBSX2, CHLOROPLASTIC"/>
    <property type="match status" value="1"/>
</dbReference>
<accession>A0A916QN98</accession>
<evidence type="ECO:0000313" key="4">
    <source>
        <dbReference type="EMBL" id="GFZ83037.1"/>
    </source>
</evidence>
<keyword evidence="5" id="KW-1185">Reference proteome</keyword>
<dbReference type="Gene3D" id="3.10.580.10">
    <property type="entry name" value="CBS-domain"/>
    <property type="match status" value="1"/>
</dbReference>
<evidence type="ECO:0000256" key="1">
    <source>
        <dbReference type="ARBA" id="ARBA00022737"/>
    </source>
</evidence>
<dbReference type="PROSITE" id="PS51371">
    <property type="entry name" value="CBS"/>
    <property type="match status" value="2"/>
</dbReference>
<evidence type="ECO:0000313" key="5">
    <source>
        <dbReference type="Proteomes" id="UP000627715"/>
    </source>
</evidence>
<protein>
    <recommendedName>
        <fullName evidence="3">CBS domain-containing protein</fullName>
    </recommendedName>
</protein>
<keyword evidence="2" id="KW-0129">CBS domain</keyword>
<dbReference type="PANTHER" id="PTHR48108:SF26">
    <property type="entry name" value="CBS DOMAIN-CONTAINING PROTEIN DDB_G0289609"/>
    <property type="match status" value="1"/>
</dbReference>
<dbReference type="InterPro" id="IPR000644">
    <property type="entry name" value="CBS_dom"/>
</dbReference>
<evidence type="ECO:0000259" key="3">
    <source>
        <dbReference type="PROSITE" id="PS51371"/>
    </source>
</evidence>